<evidence type="ECO:0000313" key="3">
    <source>
        <dbReference type="Proteomes" id="UP000004949"/>
    </source>
</evidence>
<dbReference type="PATRIC" id="fig|1088869.3.peg.682"/>
<keyword evidence="1" id="KW-1133">Transmembrane helix</keyword>
<dbReference type="STRING" id="1088869.GMO_06740"/>
<dbReference type="AlphaFoldDB" id="G6XGQ9"/>
<gene>
    <name evidence="2" type="ORF">GMO_06740</name>
</gene>
<keyword evidence="1" id="KW-0812">Transmembrane</keyword>
<evidence type="ECO:0000313" key="2">
    <source>
        <dbReference type="EMBL" id="EHH69367.1"/>
    </source>
</evidence>
<organism evidence="2 3">
    <name type="scientific">Gluconobacter morbifer G707</name>
    <dbReference type="NCBI Taxonomy" id="1088869"/>
    <lineage>
        <taxon>Bacteria</taxon>
        <taxon>Pseudomonadati</taxon>
        <taxon>Pseudomonadota</taxon>
        <taxon>Alphaproteobacteria</taxon>
        <taxon>Acetobacterales</taxon>
        <taxon>Acetobacteraceae</taxon>
        <taxon>Gluconobacter</taxon>
    </lineage>
</organism>
<proteinExistence type="predicted"/>
<dbReference type="eggNOG" id="COG4649">
    <property type="taxonomic scope" value="Bacteria"/>
</dbReference>
<evidence type="ECO:0000256" key="1">
    <source>
        <dbReference type="SAM" id="Phobius"/>
    </source>
</evidence>
<accession>G6XGQ9</accession>
<reference evidence="2 3" key="1">
    <citation type="submission" date="2011-10" db="EMBL/GenBank/DDBJ databases">
        <title>Genome sequence of Gluconobacter morbifer G707, isolated from Drosophila gut.</title>
        <authorList>
            <person name="Lee W.-J."/>
            <person name="Kim E.-K."/>
        </authorList>
    </citation>
    <scope>NUCLEOTIDE SEQUENCE [LARGE SCALE GENOMIC DNA]</scope>
    <source>
        <strain evidence="2 3">G707</strain>
    </source>
</reference>
<name>G6XGQ9_9PROT</name>
<sequence>MFFLLRYDFPSMHILSGGEKRNATAGGNCGEQFAAGRRRLYGSANSLKTDPAGDQVADDFIADVNSEIQAQRLRAMARRVGGIVAAVIVVGAVGGGLWGWNVHSRHEAQRLASAQYFGAVQSLSDPKHDAAATRKAETEFQDLTDHGPVGVRAYAGLRLADLKAHDHDMVAALKSWNAVAADDRAEPALRSMARYMALNAQTDTADPKTLRAGYEALVQNGGGWSALAQEGLVALDLRPGATPDQQKEAHRLLTQIVSSNTATEGTRARAQALLETFGDAG</sequence>
<keyword evidence="3" id="KW-1185">Reference proteome</keyword>
<dbReference type="EMBL" id="AGQV01000001">
    <property type="protein sequence ID" value="EHH69367.1"/>
    <property type="molecule type" value="Genomic_DNA"/>
</dbReference>
<dbReference type="Proteomes" id="UP000004949">
    <property type="component" value="Unassembled WGS sequence"/>
</dbReference>
<protein>
    <submittedName>
        <fullName evidence="2">Uncharacterized protein</fullName>
    </submittedName>
</protein>
<keyword evidence="1" id="KW-0472">Membrane</keyword>
<feature type="transmembrane region" description="Helical" evidence="1">
    <location>
        <begin position="80"/>
        <end position="100"/>
    </location>
</feature>
<comment type="caution">
    <text evidence="2">The sequence shown here is derived from an EMBL/GenBank/DDBJ whole genome shotgun (WGS) entry which is preliminary data.</text>
</comment>